<evidence type="ECO:0000313" key="2">
    <source>
        <dbReference type="Proteomes" id="UP000028643"/>
    </source>
</evidence>
<gene>
    <name evidence="1" type="ORF">IV02_24955</name>
</gene>
<name>A0A085UTN8_PSESX</name>
<evidence type="ECO:0000313" key="1">
    <source>
        <dbReference type="EMBL" id="KFE46551.1"/>
    </source>
</evidence>
<protein>
    <submittedName>
        <fullName evidence="1">Uncharacterized protein</fullName>
    </submittedName>
</protein>
<dbReference type="PATRIC" id="fig|317.174.peg.5102"/>
<sequence>MNRKSENLIQNGRFENKTLDNWTTDIDELKFKSVKNPPGAFSLYMPTDTYLEQKILQPLPAKEFKLEWGCKARIDSRAHMGSILVLLVYVYRGESNDPHMASSVCNLSDDWGSFNYQHLAVYPADVREIYLQIHNANWASHGNAFNAPVQITDIEMAALI</sequence>
<accession>A0A085UTN8</accession>
<dbReference type="EMBL" id="JPQT01000135">
    <property type="protein sequence ID" value="KFE46551.1"/>
    <property type="molecule type" value="Genomic_DNA"/>
</dbReference>
<proteinExistence type="predicted"/>
<organism evidence="1 2">
    <name type="scientific">Pseudomonas syringae</name>
    <dbReference type="NCBI Taxonomy" id="317"/>
    <lineage>
        <taxon>Bacteria</taxon>
        <taxon>Pseudomonadati</taxon>
        <taxon>Pseudomonadota</taxon>
        <taxon>Gammaproteobacteria</taxon>
        <taxon>Pseudomonadales</taxon>
        <taxon>Pseudomonadaceae</taxon>
        <taxon>Pseudomonas</taxon>
    </lineage>
</organism>
<dbReference type="Proteomes" id="UP000028643">
    <property type="component" value="Unassembled WGS sequence"/>
</dbReference>
<dbReference type="Gene3D" id="2.60.120.260">
    <property type="entry name" value="Galactose-binding domain-like"/>
    <property type="match status" value="1"/>
</dbReference>
<comment type="caution">
    <text evidence="1">The sequence shown here is derived from an EMBL/GenBank/DDBJ whole genome shotgun (WGS) entry which is preliminary data.</text>
</comment>
<dbReference type="AlphaFoldDB" id="A0A085UTN8"/>
<dbReference type="RefSeq" id="WP_047578521.1">
    <property type="nucleotide sequence ID" value="NZ_JPQT01000135.1"/>
</dbReference>
<reference evidence="1 2" key="1">
    <citation type="submission" date="2014-07" db="EMBL/GenBank/DDBJ databases">
        <title>Draft Genome Sequences of Environmental Pseudomonas syringae strains.</title>
        <authorList>
            <person name="Baltrus D.A."/>
            <person name="Berge O."/>
            <person name="Morris C."/>
        </authorList>
    </citation>
    <scope>NUCLEOTIDE SEQUENCE [LARGE SCALE GENOMIC DNA]</scope>
    <source>
        <strain evidence="1 2">CEB003</strain>
    </source>
</reference>